<dbReference type="Proteomes" id="UP001283341">
    <property type="component" value="Unassembled WGS sequence"/>
</dbReference>
<accession>A0AAE0HVX0</accession>
<organism evidence="1 2">
    <name type="scientific">Apodospora peruviana</name>
    <dbReference type="NCBI Taxonomy" id="516989"/>
    <lineage>
        <taxon>Eukaryota</taxon>
        <taxon>Fungi</taxon>
        <taxon>Dikarya</taxon>
        <taxon>Ascomycota</taxon>
        <taxon>Pezizomycotina</taxon>
        <taxon>Sordariomycetes</taxon>
        <taxon>Sordariomycetidae</taxon>
        <taxon>Sordariales</taxon>
        <taxon>Lasiosphaeriaceae</taxon>
        <taxon>Apodospora</taxon>
    </lineage>
</organism>
<dbReference type="EMBL" id="JAUEDM010000007">
    <property type="protein sequence ID" value="KAK3313721.1"/>
    <property type="molecule type" value="Genomic_DNA"/>
</dbReference>
<gene>
    <name evidence="1" type="ORF">B0H66DRAFT_566805</name>
</gene>
<proteinExistence type="predicted"/>
<evidence type="ECO:0000313" key="2">
    <source>
        <dbReference type="Proteomes" id="UP001283341"/>
    </source>
</evidence>
<reference evidence="1" key="1">
    <citation type="journal article" date="2023" name="Mol. Phylogenet. Evol.">
        <title>Genome-scale phylogeny and comparative genomics of the fungal order Sordariales.</title>
        <authorList>
            <person name="Hensen N."/>
            <person name="Bonometti L."/>
            <person name="Westerberg I."/>
            <person name="Brannstrom I.O."/>
            <person name="Guillou S."/>
            <person name="Cros-Aarteil S."/>
            <person name="Calhoun S."/>
            <person name="Haridas S."/>
            <person name="Kuo A."/>
            <person name="Mondo S."/>
            <person name="Pangilinan J."/>
            <person name="Riley R."/>
            <person name="LaButti K."/>
            <person name="Andreopoulos B."/>
            <person name="Lipzen A."/>
            <person name="Chen C."/>
            <person name="Yan M."/>
            <person name="Daum C."/>
            <person name="Ng V."/>
            <person name="Clum A."/>
            <person name="Steindorff A."/>
            <person name="Ohm R.A."/>
            <person name="Martin F."/>
            <person name="Silar P."/>
            <person name="Natvig D.O."/>
            <person name="Lalanne C."/>
            <person name="Gautier V."/>
            <person name="Ament-Velasquez S.L."/>
            <person name="Kruys A."/>
            <person name="Hutchinson M.I."/>
            <person name="Powell A.J."/>
            <person name="Barry K."/>
            <person name="Miller A.N."/>
            <person name="Grigoriev I.V."/>
            <person name="Debuchy R."/>
            <person name="Gladieux P."/>
            <person name="Hiltunen Thoren M."/>
            <person name="Johannesson H."/>
        </authorList>
    </citation>
    <scope>NUCLEOTIDE SEQUENCE</scope>
    <source>
        <strain evidence="1">CBS 118394</strain>
    </source>
</reference>
<protein>
    <submittedName>
        <fullName evidence="1">Uncharacterized protein</fullName>
    </submittedName>
</protein>
<sequence length="102" mass="11480">MHLTGVRIVTSTLQPFVLAPPQADARCVLHILWSDLDDESLVLLRGGSTMQRNLDGMKPQFDRLPIKMFYPPSHLSSSNRKRGCNGKVWMLPPCWSVTDMAT</sequence>
<keyword evidence="2" id="KW-1185">Reference proteome</keyword>
<name>A0AAE0HVX0_9PEZI</name>
<comment type="caution">
    <text evidence="1">The sequence shown here is derived from an EMBL/GenBank/DDBJ whole genome shotgun (WGS) entry which is preliminary data.</text>
</comment>
<evidence type="ECO:0000313" key="1">
    <source>
        <dbReference type="EMBL" id="KAK3313721.1"/>
    </source>
</evidence>
<dbReference type="AlphaFoldDB" id="A0AAE0HVX0"/>
<reference evidence="1" key="2">
    <citation type="submission" date="2023-06" db="EMBL/GenBank/DDBJ databases">
        <authorList>
            <consortium name="Lawrence Berkeley National Laboratory"/>
            <person name="Haridas S."/>
            <person name="Hensen N."/>
            <person name="Bonometti L."/>
            <person name="Westerberg I."/>
            <person name="Brannstrom I.O."/>
            <person name="Guillou S."/>
            <person name="Cros-Aarteil S."/>
            <person name="Calhoun S."/>
            <person name="Kuo A."/>
            <person name="Mondo S."/>
            <person name="Pangilinan J."/>
            <person name="Riley R."/>
            <person name="Labutti K."/>
            <person name="Andreopoulos B."/>
            <person name="Lipzen A."/>
            <person name="Chen C."/>
            <person name="Yanf M."/>
            <person name="Daum C."/>
            <person name="Ng V."/>
            <person name="Clum A."/>
            <person name="Steindorff A."/>
            <person name="Ohm R."/>
            <person name="Martin F."/>
            <person name="Silar P."/>
            <person name="Natvig D."/>
            <person name="Lalanne C."/>
            <person name="Gautier V."/>
            <person name="Ament-Velasquez S.L."/>
            <person name="Kruys A."/>
            <person name="Hutchinson M.I."/>
            <person name="Powell A.J."/>
            <person name="Barry K."/>
            <person name="Miller A.N."/>
            <person name="Grigoriev I.V."/>
            <person name="Debuchy R."/>
            <person name="Gladieux P."/>
            <person name="Thoren M.H."/>
            <person name="Johannesson H."/>
        </authorList>
    </citation>
    <scope>NUCLEOTIDE SEQUENCE</scope>
    <source>
        <strain evidence="1">CBS 118394</strain>
    </source>
</reference>